<keyword evidence="2" id="KW-1185">Reference proteome</keyword>
<evidence type="ECO:0000313" key="2">
    <source>
        <dbReference type="Proteomes" id="UP001165677"/>
    </source>
</evidence>
<sequence>MIKLYLDWNIMSGMKNGHFPELSTIVLNEQKFFLPYSTSHIGDIFASIKNHSEEEQRMINQDLDFIRKISKNQCLFNTGEQVLINTIDPGELLDDRIREAPLFTDFSLDSLFSSIDNDPFINSMKNMLAAMPLDSAFKAAFDNPESADMMNKMFPGLKEEPNMNGFFKSLGNMYQNLNEKEDYKFLRDSVQKIGVNSGHFNDDKDPYEVIQNAYKKLGIEPFNPDQYFDKNKNAPAWFNDLTNSYITLDMHGYKADKVRVNEKESNTFKNTTEDASHTAFASLCDIFITNDNKNFFKTQKVYDKFGVRTKVFKPQEFISYYHKYLNQKTFDDSYAAVINDLNNIENRQPLYLDNGDFFGVEKFCDYFHFNFFNKIIIPKTNNEDFYFLLSKETPSNYFICTQHEINQLLQLFIEKLGMDCDGKSILEGNEIQSLDFWEGRTWITNIGKIRLCIENTRFHLYFYLNNN</sequence>
<dbReference type="EMBL" id="JAPCIO010000002">
    <property type="protein sequence ID" value="MCW1147563.1"/>
    <property type="molecule type" value="Genomic_DNA"/>
</dbReference>
<protein>
    <recommendedName>
        <fullName evidence="3">DUF4935 domain-containing protein</fullName>
    </recommendedName>
</protein>
<comment type="caution">
    <text evidence="1">The sequence shown here is derived from an EMBL/GenBank/DDBJ whole genome shotgun (WGS) entry which is preliminary data.</text>
</comment>
<name>A0ABT3EG64_9FLAO</name>
<proteinExistence type="predicted"/>
<organism evidence="1 2">
    <name type="scientific">Flavobacterium lacisediminis</name>
    <dbReference type="NCBI Taxonomy" id="2989705"/>
    <lineage>
        <taxon>Bacteria</taxon>
        <taxon>Pseudomonadati</taxon>
        <taxon>Bacteroidota</taxon>
        <taxon>Flavobacteriia</taxon>
        <taxon>Flavobacteriales</taxon>
        <taxon>Flavobacteriaceae</taxon>
        <taxon>Flavobacterium</taxon>
    </lineage>
</organism>
<accession>A0ABT3EG64</accession>
<dbReference type="Proteomes" id="UP001165677">
    <property type="component" value="Unassembled WGS sequence"/>
</dbReference>
<gene>
    <name evidence="1" type="ORF">OJ995_04940</name>
</gene>
<dbReference type="RefSeq" id="WP_264368404.1">
    <property type="nucleotide sequence ID" value="NZ_JAPCIO010000002.1"/>
</dbReference>
<evidence type="ECO:0008006" key="3">
    <source>
        <dbReference type="Google" id="ProtNLM"/>
    </source>
</evidence>
<reference evidence="1" key="1">
    <citation type="submission" date="2022-10" db="EMBL/GenBank/DDBJ databases">
        <title>Flavobacterium sp. nov., a bacterium isolated from lake sediment.</title>
        <authorList>
            <person name="Qu J.-H."/>
        </authorList>
    </citation>
    <scope>NUCLEOTIDE SEQUENCE</scope>
    <source>
        <strain evidence="1">TH16-21</strain>
    </source>
</reference>
<evidence type="ECO:0000313" key="1">
    <source>
        <dbReference type="EMBL" id="MCW1147563.1"/>
    </source>
</evidence>